<evidence type="ECO:0000313" key="6">
    <source>
        <dbReference type="EMBL" id="KAL1405993.1"/>
    </source>
</evidence>
<dbReference type="InterPro" id="IPR015590">
    <property type="entry name" value="Aldehyde_DH_dom"/>
</dbReference>
<evidence type="ECO:0000256" key="4">
    <source>
        <dbReference type="RuleBase" id="RU003345"/>
    </source>
</evidence>
<sequence>MGSDLTTSVQLGNGKTITLPSGLYINGEWVKPAKGVTLDVYNPATNKVIAQVYEGDAEDVDAAVKAARAAFEKDDRSWGFGSPQNRAKLLNKLADLVDENAELLSAIEATDQGKTYTSALYGDIPGVSQTIRYYAGWADKITGKTYNSIPGTFSHTRYEPIGVCGQIIPWNFPALMFAWKIGPALATGNTIVMKTAETTPLSALKIAELIHEAGFPPGVFNLVTGRGPTAGQAIADHMDIDKVAFTGSTFTGRRIMESAAKSNLKKVTLELGGKSPNIIFGDVKSIKEAAEWAIFAIGANVGQVCTAGSRLLVEETIAEEFTKEFVALTEKIKVGDPFDAGSTQGPLNSEGHFEKVKGWIKTAVEDGATVATGGKDISSNNNGGYFLSPTVFTNVKAGHRILENEVFGPVVSIQTFKTEEEAVEIANSTQYGLAAGIFSDSATRLNRLNTKIRAGTVWNNMYNFASPTIPFGGYKQSGIGRENGEVALLNYLEVKSVIANGGEIRSPFAGLSG</sequence>
<dbReference type="InterPro" id="IPR016161">
    <property type="entry name" value="Ald_DH/histidinol_DH"/>
</dbReference>
<feature type="active site" evidence="3">
    <location>
        <position position="270"/>
    </location>
</feature>
<dbReference type="InterPro" id="IPR016163">
    <property type="entry name" value="Ald_DH_C"/>
</dbReference>
<evidence type="ECO:0000259" key="5">
    <source>
        <dbReference type="Pfam" id="PF00171"/>
    </source>
</evidence>
<feature type="domain" description="Aldehyde dehydrogenase" evidence="5">
    <location>
        <begin position="29"/>
        <end position="497"/>
    </location>
</feature>
<protein>
    <recommendedName>
        <fullName evidence="5">Aldehyde dehydrogenase domain-containing protein</fullName>
    </recommendedName>
</protein>
<dbReference type="SUPFAM" id="SSF53720">
    <property type="entry name" value="ALDH-like"/>
    <property type="match status" value="1"/>
</dbReference>
<dbReference type="InterPro" id="IPR029510">
    <property type="entry name" value="Ald_DH_CS_GLU"/>
</dbReference>
<evidence type="ECO:0000256" key="1">
    <source>
        <dbReference type="ARBA" id="ARBA00009986"/>
    </source>
</evidence>
<dbReference type="RefSeq" id="XP_069205937.1">
    <property type="nucleotide sequence ID" value="XM_069356096.1"/>
</dbReference>
<dbReference type="InterPro" id="IPR016162">
    <property type="entry name" value="Ald_DH_N"/>
</dbReference>
<accession>A0ABR3PV77</accession>
<evidence type="ECO:0000256" key="3">
    <source>
        <dbReference type="PROSITE-ProRule" id="PRU10007"/>
    </source>
</evidence>
<dbReference type="Proteomes" id="UP001565368">
    <property type="component" value="Unassembled WGS sequence"/>
</dbReference>
<comment type="similarity">
    <text evidence="1 4">Belongs to the aldehyde dehydrogenase family.</text>
</comment>
<dbReference type="EMBL" id="JBBXJM010000006">
    <property type="protein sequence ID" value="KAL1405993.1"/>
    <property type="molecule type" value="Genomic_DNA"/>
</dbReference>
<name>A0ABR3PV77_9TREE</name>
<dbReference type="Gene3D" id="3.40.605.10">
    <property type="entry name" value="Aldehyde Dehydrogenase, Chain A, domain 1"/>
    <property type="match status" value="1"/>
</dbReference>
<proteinExistence type="inferred from homology"/>
<dbReference type="Gene3D" id="3.40.309.10">
    <property type="entry name" value="Aldehyde Dehydrogenase, Chain A, domain 2"/>
    <property type="match status" value="1"/>
</dbReference>
<dbReference type="PROSITE" id="PS00687">
    <property type="entry name" value="ALDEHYDE_DEHYDR_GLU"/>
    <property type="match status" value="1"/>
</dbReference>
<gene>
    <name evidence="6" type="ORF">Q8F55_007676</name>
</gene>
<dbReference type="GeneID" id="95988719"/>
<dbReference type="Pfam" id="PF00171">
    <property type="entry name" value="Aldedh"/>
    <property type="match status" value="1"/>
</dbReference>
<evidence type="ECO:0000313" key="7">
    <source>
        <dbReference type="Proteomes" id="UP001565368"/>
    </source>
</evidence>
<comment type="caution">
    <text evidence="6">The sequence shown here is derived from an EMBL/GenBank/DDBJ whole genome shotgun (WGS) entry which is preliminary data.</text>
</comment>
<evidence type="ECO:0000256" key="2">
    <source>
        <dbReference type="ARBA" id="ARBA00023002"/>
    </source>
</evidence>
<dbReference type="PANTHER" id="PTHR11699">
    <property type="entry name" value="ALDEHYDE DEHYDROGENASE-RELATED"/>
    <property type="match status" value="1"/>
</dbReference>
<organism evidence="6 7">
    <name type="scientific">Vanrija albida</name>
    <dbReference type="NCBI Taxonomy" id="181172"/>
    <lineage>
        <taxon>Eukaryota</taxon>
        <taxon>Fungi</taxon>
        <taxon>Dikarya</taxon>
        <taxon>Basidiomycota</taxon>
        <taxon>Agaricomycotina</taxon>
        <taxon>Tremellomycetes</taxon>
        <taxon>Trichosporonales</taxon>
        <taxon>Trichosporonaceae</taxon>
        <taxon>Vanrija</taxon>
    </lineage>
</organism>
<reference evidence="6 7" key="1">
    <citation type="submission" date="2023-08" db="EMBL/GenBank/DDBJ databases">
        <title>Annotated Genome Sequence of Vanrija albida AlHP1.</title>
        <authorList>
            <person name="Herzog R."/>
        </authorList>
    </citation>
    <scope>NUCLEOTIDE SEQUENCE [LARGE SCALE GENOMIC DNA]</scope>
    <source>
        <strain evidence="6 7">AlHP1</strain>
    </source>
</reference>
<keyword evidence="7" id="KW-1185">Reference proteome</keyword>
<keyword evidence="2 4" id="KW-0560">Oxidoreductase</keyword>